<dbReference type="AlphaFoldDB" id="A0A0K2TTY4"/>
<dbReference type="InterPro" id="IPR000731">
    <property type="entry name" value="SSD"/>
</dbReference>
<dbReference type="PANTHER" id="PTHR45951">
    <property type="entry name" value="PROTEIN DISPATCHED-RELATED"/>
    <property type="match status" value="1"/>
</dbReference>
<organism evidence="10">
    <name type="scientific">Lepeophtheirus salmonis</name>
    <name type="common">Salmon louse</name>
    <name type="synonym">Caligus salmonis</name>
    <dbReference type="NCBI Taxonomy" id="72036"/>
    <lineage>
        <taxon>Eukaryota</taxon>
        <taxon>Metazoa</taxon>
        <taxon>Ecdysozoa</taxon>
        <taxon>Arthropoda</taxon>
        <taxon>Crustacea</taxon>
        <taxon>Multicrustacea</taxon>
        <taxon>Hexanauplia</taxon>
        <taxon>Copepoda</taxon>
        <taxon>Siphonostomatoida</taxon>
        <taxon>Caligidae</taxon>
        <taxon>Lepeophtheirus</taxon>
    </lineage>
</organism>
<feature type="transmembrane region" description="Helical" evidence="8">
    <location>
        <begin position="396"/>
        <end position="419"/>
    </location>
</feature>
<feature type="region of interest" description="Disordered" evidence="7">
    <location>
        <begin position="84"/>
        <end position="121"/>
    </location>
</feature>
<feature type="compositionally biased region" description="Basic residues" evidence="7">
    <location>
        <begin position="87"/>
        <end position="97"/>
    </location>
</feature>
<dbReference type="OrthoDB" id="193905at2759"/>
<dbReference type="GO" id="GO:0016020">
    <property type="term" value="C:membrane"/>
    <property type="evidence" value="ECO:0007669"/>
    <property type="project" value="UniProtKB-SubCell"/>
</dbReference>
<gene>
    <name evidence="10" type="primary">disp1</name>
</gene>
<evidence type="ECO:0000256" key="5">
    <source>
        <dbReference type="ARBA" id="ARBA00023180"/>
    </source>
</evidence>
<comment type="subcellular location">
    <subcellularLocation>
        <location evidence="1">Membrane</location>
        <topology evidence="1">Multi-pass membrane protein</topology>
    </subcellularLocation>
</comment>
<dbReference type="InterPro" id="IPR052081">
    <property type="entry name" value="Dispatched_Hh_regulator"/>
</dbReference>
<keyword evidence="2 8" id="KW-0812">Transmembrane</keyword>
<evidence type="ECO:0000256" key="4">
    <source>
        <dbReference type="ARBA" id="ARBA00023136"/>
    </source>
</evidence>
<evidence type="ECO:0000256" key="7">
    <source>
        <dbReference type="SAM" id="MobiDB-lite"/>
    </source>
</evidence>
<evidence type="ECO:0000256" key="6">
    <source>
        <dbReference type="ARBA" id="ARBA00038046"/>
    </source>
</evidence>
<evidence type="ECO:0000256" key="2">
    <source>
        <dbReference type="ARBA" id="ARBA00022692"/>
    </source>
</evidence>
<keyword evidence="4 8" id="KW-0472">Membrane</keyword>
<dbReference type="GO" id="GO:0022857">
    <property type="term" value="F:transmembrane transporter activity"/>
    <property type="evidence" value="ECO:0007669"/>
    <property type="project" value="TreeGrafter"/>
</dbReference>
<keyword evidence="5" id="KW-0325">Glycoprotein</keyword>
<dbReference type="EMBL" id="HACA01011776">
    <property type="protein sequence ID" value="CDW29137.1"/>
    <property type="molecule type" value="Transcribed_RNA"/>
</dbReference>
<evidence type="ECO:0000313" key="10">
    <source>
        <dbReference type="EMBL" id="CDW29137.1"/>
    </source>
</evidence>
<reference evidence="10" key="1">
    <citation type="submission" date="2014-05" db="EMBL/GenBank/DDBJ databases">
        <authorList>
            <person name="Chronopoulou M."/>
        </authorList>
    </citation>
    <scope>NUCLEOTIDE SEQUENCE</scope>
    <source>
        <tissue evidence="10">Whole organism</tissue>
    </source>
</reference>
<dbReference type="SUPFAM" id="SSF82866">
    <property type="entry name" value="Multidrug efflux transporter AcrB transmembrane domain"/>
    <property type="match status" value="1"/>
</dbReference>
<feature type="non-terminal residue" evidence="10">
    <location>
        <position position="471"/>
    </location>
</feature>
<dbReference type="Pfam" id="PF02460">
    <property type="entry name" value="Patched"/>
    <property type="match status" value="1"/>
</dbReference>
<feature type="compositionally biased region" description="Low complexity" evidence="7">
    <location>
        <begin position="103"/>
        <end position="114"/>
    </location>
</feature>
<evidence type="ECO:0000256" key="3">
    <source>
        <dbReference type="ARBA" id="ARBA00022989"/>
    </source>
</evidence>
<dbReference type="Gene3D" id="1.20.1640.10">
    <property type="entry name" value="Multidrug efflux transporter AcrB transmembrane domain"/>
    <property type="match status" value="1"/>
</dbReference>
<dbReference type="PROSITE" id="PS50156">
    <property type="entry name" value="SSD"/>
    <property type="match status" value="1"/>
</dbReference>
<evidence type="ECO:0000256" key="1">
    <source>
        <dbReference type="ARBA" id="ARBA00004141"/>
    </source>
</evidence>
<evidence type="ECO:0000256" key="8">
    <source>
        <dbReference type="SAM" id="Phobius"/>
    </source>
</evidence>
<keyword evidence="3 8" id="KW-1133">Transmembrane helix</keyword>
<accession>A0A0K2TTY4</accession>
<feature type="transmembrane region" description="Helical" evidence="8">
    <location>
        <begin position="345"/>
        <end position="363"/>
    </location>
</feature>
<sequence>MLKYLRLLAVYPLFLMIFISLTSIASIVASLLLHPLPDFSEPQAGFETRGTDISSRIIAWDNLIDSVSHLGPLTSNPMEWRRVTSLPRKRRKKKSKKKESVLRLRSSSSGSPSKKLLRRKRRNEDSVLSRIWDHKDIGWLCGDPLPDYARVVFESARNTTLFSKESIISMCSLDHRILRSEPGFTEICETKGPAHCCPGWSLGGYIALLNNKTSCYTIQDEDIDETFHLLKNCSKYYQSGELLPNCHLSTLRPCSHIPPTCTQYNAVYHIFHFLVDKKFLSSEGSRSNILSHTISFLPVARSSITLNYFRPIIERMPIEDGVTCIVAMELGLKESLFNEYMIEDGSYLVLGGCLIFVCVLSYTASFFITLSTLLTITFSLGTAYFIYTFILEIDFFPFMNILAVVIAIGVGSDDTFIMVKSWNLHRDQELESRLRSSISSSMLSIFVTSLTTSGAFLVSYVSNITSIKCFR</sequence>
<dbReference type="InterPro" id="IPR003392">
    <property type="entry name" value="PTHD_SSD"/>
</dbReference>
<evidence type="ECO:0000259" key="9">
    <source>
        <dbReference type="PROSITE" id="PS50156"/>
    </source>
</evidence>
<name>A0A0K2TTY4_LEPSM</name>
<proteinExistence type="inferred from homology"/>
<feature type="transmembrane region" description="Helical" evidence="8">
    <location>
        <begin position="440"/>
        <end position="461"/>
    </location>
</feature>
<protein>
    <submittedName>
        <fullName evidence="10">Dispatched homolog 1 (Drosophila) [Danio rerio]</fullName>
    </submittedName>
</protein>
<feature type="domain" description="SSD" evidence="9">
    <location>
        <begin position="354"/>
        <end position="471"/>
    </location>
</feature>
<dbReference type="GO" id="GO:0007224">
    <property type="term" value="P:smoothened signaling pathway"/>
    <property type="evidence" value="ECO:0007669"/>
    <property type="project" value="TreeGrafter"/>
</dbReference>
<comment type="similarity">
    <text evidence="6">Belongs to the dispatched family.</text>
</comment>
<dbReference type="PANTHER" id="PTHR45951:SF3">
    <property type="entry name" value="PROTEIN DISPATCHED"/>
    <property type="match status" value="1"/>
</dbReference>
<feature type="transmembrane region" description="Helical" evidence="8">
    <location>
        <begin position="7"/>
        <end position="33"/>
    </location>
</feature>